<keyword evidence="3 8" id="KW-0732">Signal</keyword>
<keyword evidence="2" id="KW-0645">Protease</keyword>
<dbReference type="Gene3D" id="3.10.350.10">
    <property type="entry name" value="LysM domain"/>
    <property type="match status" value="3"/>
</dbReference>
<keyword evidence="5" id="KW-0378">Hydrolase</keyword>
<evidence type="ECO:0000313" key="12">
    <source>
        <dbReference type="Proteomes" id="UP001180087"/>
    </source>
</evidence>
<evidence type="ECO:0000256" key="2">
    <source>
        <dbReference type="ARBA" id="ARBA00022670"/>
    </source>
</evidence>
<evidence type="ECO:0000256" key="8">
    <source>
        <dbReference type="SAM" id="SignalP"/>
    </source>
</evidence>
<dbReference type="Gene3D" id="3.90.1720.10">
    <property type="entry name" value="endopeptidase domain like (from Nostoc punctiforme)"/>
    <property type="match status" value="1"/>
</dbReference>
<proteinExistence type="inferred from homology"/>
<keyword evidence="6" id="KW-0788">Thiol protease</keyword>
<comment type="similarity">
    <text evidence="1">Belongs to the peptidase C40 family.</text>
</comment>
<evidence type="ECO:0000256" key="5">
    <source>
        <dbReference type="ARBA" id="ARBA00022801"/>
    </source>
</evidence>
<evidence type="ECO:0000256" key="4">
    <source>
        <dbReference type="ARBA" id="ARBA00022737"/>
    </source>
</evidence>
<evidence type="ECO:0000259" key="9">
    <source>
        <dbReference type="PROSITE" id="PS51782"/>
    </source>
</evidence>
<protein>
    <submittedName>
        <fullName evidence="11">LysM peptidoglycan-binding domain-containing protein</fullName>
    </submittedName>
</protein>
<dbReference type="PROSITE" id="PS51782">
    <property type="entry name" value="LYSM"/>
    <property type="match status" value="3"/>
</dbReference>
<dbReference type="EMBL" id="CP129113">
    <property type="protein sequence ID" value="WLV24133.1"/>
    <property type="molecule type" value="Genomic_DNA"/>
</dbReference>
<feature type="domain" description="LysM" evidence="9">
    <location>
        <begin position="93"/>
        <end position="136"/>
    </location>
</feature>
<dbReference type="InterPro" id="IPR038765">
    <property type="entry name" value="Papain-like_cys_pep_sf"/>
</dbReference>
<accession>A0ABY9KTI3</accession>
<dbReference type="CDD" id="cd00118">
    <property type="entry name" value="LysM"/>
    <property type="match status" value="3"/>
</dbReference>
<feature type="signal peptide" evidence="8">
    <location>
        <begin position="1"/>
        <end position="28"/>
    </location>
</feature>
<name>A0ABY9KTI3_9BACI</name>
<feature type="domain" description="LysM" evidence="9">
    <location>
        <begin position="29"/>
        <end position="72"/>
    </location>
</feature>
<keyword evidence="12" id="KW-1185">Reference proteome</keyword>
<sequence>MQNKKMIFSVTATAAIAASFAAADKAEAATYKVKSGDTLSVIAAKYKTTVVSLKSVNKLKSDTIYVGQTLETAAKQTSSTSTSKKPSKTSSTAQYVVQAGDSLSKIAYGHGLSIDELMKLNNLSTTLIRPGQTLKIVGTGVAQSDKPVQVTPTKPNVENKPATPQPTQGTAYTVVSGDTLSGIASKTGITVAVLKSLNNLSSDIIYVGQKLTLKGSSSSGSSGTGNVQQTAKPSQPGSFNVSSLISTAQSQIGTPYVWGGSAPGGFDCSGFIHYAYNSAGKTMSRTSAAGYFNRSAYVTKPQPGDLVFFKDTYARGISHLGIYLGGGDFIHAGGDRVQISNVNDSYWSKHFDSYKRFY</sequence>
<dbReference type="Pfam" id="PF00877">
    <property type="entry name" value="NLPC_P60"/>
    <property type="match status" value="1"/>
</dbReference>
<dbReference type="PANTHER" id="PTHR47053">
    <property type="entry name" value="MUREIN DD-ENDOPEPTIDASE MEPH-RELATED"/>
    <property type="match status" value="1"/>
</dbReference>
<evidence type="ECO:0000256" key="1">
    <source>
        <dbReference type="ARBA" id="ARBA00007074"/>
    </source>
</evidence>
<dbReference type="InterPro" id="IPR051202">
    <property type="entry name" value="Peptidase_C40"/>
</dbReference>
<dbReference type="InterPro" id="IPR010916">
    <property type="entry name" value="TonB_box_CS"/>
</dbReference>
<dbReference type="InterPro" id="IPR036779">
    <property type="entry name" value="LysM_dom_sf"/>
</dbReference>
<dbReference type="PANTHER" id="PTHR47053:SF1">
    <property type="entry name" value="MUREIN DD-ENDOPEPTIDASE MEPH-RELATED"/>
    <property type="match status" value="1"/>
</dbReference>
<dbReference type="Proteomes" id="UP001180087">
    <property type="component" value="Chromosome"/>
</dbReference>
<dbReference type="PROSITE" id="PS00430">
    <property type="entry name" value="TONB_DEPENDENT_REC_1"/>
    <property type="match status" value="1"/>
</dbReference>
<dbReference type="Pfam" id="PF01476">
    <property type="entry name" value="LysM"/>
    <property type="match status" value="3"/>
</dbReference>
<feature type="domain" description="NlpC/P60" evidence="10">
    <location>
        <begin position="238"/>
        <end position="358"/>
    </location>
</feature>
<dbReference type="InterPro" id="IPR000064">
    <property type="entry name" value="NLP_P60_dom"/>
</dbReference>
<gene>
    <name evidence="11" type="ORF">QR721_10855</name>
</gene>
<feature type="region of interest" description="Disordered" evidence="7">
    <location>
        <begin position="146"/>
        <end position="169"/>
    </location>
</feature>
<feature type="compositionally biased region" description="Polar residues" evidence="7">
    <location>
        <begin position="224"/>
        <end position="239"/>
    </location>
</feature>
<evidence type="ECO:0000313" key="11">
    <source>
        <dbReference type="EMBL" id="WLV24133.1"/>
    </source>
</evidence>
<evidence type="ECO:0000256" key="7">
    <source>
        <dbReference type="SAM" id="MobiDB-lite"/>
    </source>
</evidence>
<evidence type="ECO:0000259" key="10">
    <source>
        <dbReference type="PROSITE" id="PS51935"/>
    </source>
</evidence>
<dbReference type="PROSITE" id="PS51935">
    <property type="entry name" value="NLPC_P60"/>
    <property type="match status" value="1"/>
</dbReference>
<dbReference type="SUPFAM" id="SSF54106">
    <property type="entry name" value="LysM domain"/>
    <property type="match status" value="3"/>
</dbReference>
<evidence type="ECO:0000256" key="3">
    <source>
        <dbReference type="ARBA" id="ARBA00022729"/>
    </source>
</evidence>
<feature type="domain" description="LysM" evidence="9">
    <location>
        <begin position="170"/>
        <end position="213"/>
    </location>
</feature>
<evidence type="ECO:0000256" key="6">
    <source>
        <dbReference type="ARBA" id="ARBA00022807"/>
    </source>
</evidence>
<dbReference type="InterPro" id="IPR018392">
    <property type="entry name" value="LysM"/>
</dbReference>
<feature type="region of interest" description="Disordered" evidence="7">
    <location>
        <begin position="216"/>
        <end position="239"/>
    </location>
</feature>
<reference evidence="11" key="1">
    <citation type="submission" date="2023-06" db="EMBL/GenBank/DDBJ databases">
        <title>A Treasure from Seagulls: Isolation and Description of Aciduricobacillus qingdaonensis gen. nov., sp. nov., a Rare Obligately Uric Acid-utilizing Member in the Family Bacillaceae.</title>
        <authorList>
            <person name="Liu W."/>
            <person name="Wang B."/>
        </authorList>
    </citation>
    <scope>NUCLEOTIDE SEQUENCE</scope>
    <source>
        <strain evidence="11">44XB</strain>
    </source>
</reference>
<dbReference type="SUPFAM" id="SSF54001">
    <property type="entry name" value="Cysteine proteinases"/>
    <property type="match status" value="1"/>
</dbReference>
<organism evidence="11 12">
    <name type="scientific">Aciduricibacillus chroicocephali</name>
    <dbReference type="NCBI Taxonomy" id="3054939"/>
    <lineage>
        <taxon>Bacteria</taxon>
        <taxon>Bacillati</taxon>
        <taxon>Bacillota</taxon>
        <taxon>Bacilli</taxon>
        <taxon>Bacillales</taxon>
        <taxon>Bacillaceae</taxon>
        <taxon>Aciduricibacillus</taxon>
    </lineage>
</organism>
<keyword evidence="4" id="KW-0677">Repeat</keyword>
<feature type="chain" id="PRO_5046802039" evidence="8">
    <location>
        <begin position="29"/>
        <end position="358"/>
    </location>
</feature>
<dbReference type="SMART" id="SM00257">
    <property type="entry name" value="LysM"/>
    <property type="match status" value="3"/>
</dbReference>